<name>A0AAE1HZI6_9NEOP</name>
<dbReference type="Proteomes" id="UP001219518">
    <property type="component" value="Unassembled WGS sequence"/>
</dbReference>
<dbReference type="AlphaFoldDB" id="A0AAE1HZI6"/>
<reference evidence="1" key="2">
    <citation type="journal article" date="2023" name="BMC Genomics">
        <title>Pest status, molecular evolution, and epigenetic factors derived from the genome assembly of Frankliniella fusca, a thysanopteran phytovirus vector.</title>
        <authorList>
            <person name="Catto M.A."/>
            <person name="Labadie P.E."/>
            <person name="Jacobson A.L."/>
            <person name="Kennedy G.G."/>
            <person name="Srinivasan R."/>
            <person name="Hunt B.G."/>
        </authorList>
    </citation>
    <scope>NUCLEOTIDE SEQUENCE</scope>
    <source>
        <strain evidence="1">PL_HMW_Pooled</strain>
    </source>
</reference>
<evidence type="ECO:0000313" key="2">
    <source>
        <dbReference type="Proteomes" id="UP001219518"/>
    </source>
</evidence>
<reference evidence="1" key="1">
    <citation type="submission" date="2021-07" db="EMBL/GenBank/DDBJ databases">
        <authorList>
            <person name="Catto M.A."/>
            <person name="Jacobson A."/>
            <person name="Kennedy G."/>
            <person name="Labadie P."/>
            <person name="Hunt B.G."/>
            <person name="Srinivasan R."/>
        </authorList>
    </citation>
    <scope>NUCLEOTIDE SEQUENCE</scope>
    <source>
        <strain evidence="1">PL_HMW_Pooled</strain>
        <tissue evidence="1">Head</tissue>
    </source>
</reference>
<evidence type="ECO:0000313" key="1">
    <source>
        <dbReference type="EMBL" id="KAK3929550.1"/>
    </source>
</evidence>
<sequence length="124" mass="14055">MEIHRIVVQHFVGLQIGDPTFRRICLQCIQAATSSLFWAVLNPSFIQFEQFVPAILLTKDWYYCCHCCLEPCYLVLQNDVFANGLYRAEDFSNTPLVPQIPPPGIVYPGGLVAEPEYVDLTMEG</sequence>
<comment type="caution">
    <text evidence="1">The sequence shown here is derived from an EMBL/GenBank/DDBJ whole genome shotgun (WGS) entry which is preliminary data.</text>
</comment>
<protein>
    <submittedName>
        <fullName evidence="1">Peritrophin-48</fullName>
    </submittedName>
</protein>
<gene>
    <name evidence="1" type="ORF">KUF71_003557</name>
</gene>
<dbReference type="EMBL" id="JAHWGI010001401">
    <property type="protein sequence ID" value="KAK3929550.1"/>
    <property type="molecule type" value="Genomic_DNA"/>
</dbReference>
<accession>A0AAE1HZI6</accession>
<keyword evidence="2" id="KW-1185">Reference proteome</keyword>
<organism evidence="1 2">
    <name type="scientific">Frankliniella fusca</name>
    <dbReference type="NCBI Taxonomy" id="407009"/>
    <lineage>
        <taxon>Eukaryota</taxon>
        <taxon>Metazoa</taxon>
        <taxon>Ecdysozoa</taxon>
        <taxon>Arthropoda</taxon>
        <taxon>Hexapoda</taxon>
        <taxon>Insecta</taxon>
        <taxon>Pterygota</taxon>
        <taxon>Neoptera</taxon>
        <taxon>Paraneoptera</taxon>
        <taxon>Thysanoptera</taxon>
        <taxon>Terebrantia</taxon>
        <taxon>Thripoidea</taxon>
        <taxon>Thripidae</taxon>
        <taxon>Frankliniella</taxon>
    </lineage>
</organism>
<proteinExistence type="predicted"/>